<dbReference type="PANTHER" id="PTHR10037:SF278">
    <property type="entry name" value="SODIUM CHANNEL PROTEIN TYPE 2 SUBUNIT ALPHA"/>
    <property type="match status" value="1"/>
</dbReference>
<sequence length="251" mass="28839">MMAELLVPAGPDSFRPLTRESLKVIEKRIAEKKANKSNDEEKKCQYEDELKPSRDLEAGKPLPFLYDIPAGLMSKALEDLDPYYSRQKTFIVVNNKKLIYRFNAAPALYLLSPFNPIRKLSFKVLLFNMLIMCTILINCGFMTLSNQPDWTKPVEYTFTAIYSFEFIVKVLARGFCIGKFTFLRDPWNWLDFCVIVLAYVTEFADIGNLSVLRTFRVLRTLKAISVIPGKQQEKVRGGHSPFCSCTFLKTD</sequence>
<keyword evidence="8" id="KW-1185">Reference proteome</keyword>
<dbReference type="GeneTree" id="ENSGT00940000163423"/>
<dbReference type="Ensembl" id="ENSXCOT00000026074.1">
    <property type="protein sequence ID" value="ENSXCOP00000025764.1"/>
    <property type="gene ID" value="ENSXCOG00000019259.1"/>
</dbReference>
<reference evidence="7" key="1">
    <citation type="submission" date="2025-08" db="UniProtKB">
        <authorList>
            <consortium name="Ensembl"/>
        </authorList>
    </citation>
    <scope>IDENTIFICATION</scope>
</reference>
<dbReference type="GO" id="GO:0019228">
    <property type="term" value="P:neuronal action potential"/>
    <property type="evidence" value="ECO:0007669"/>
    <property type="project" value="TreeGrafter"/>
</dbReference>
<evidence type="ECO:0000256" key="2">
    <source>
        <dbReference type="ARBA" id="ARBA00022692"/>
    </source>
</evidence>
<dbReference type="PANTHER" id="PTHR10037">
    <property type="entry name" value="VOLTAGE-GATED CATION CHANNEL CALCIUM AND SODIUM"/>
    <property type="match status" value="1"/>
</dbReference>
<feature type="transmembrane region" description="Helical" evidence="5">
    <location>
        <begin position="124"/>
        <end position="144"/>
    </location>
</feature>
<keyword evidence="3 5" id="KW-1133">Transmembrane helix</keyword>
<comment type="subcellular location">
    <subcellularLocation>
        <location evidence="1">Membrane</location>
        <topology evidence="1">Multi-pass membrane protein</topology>
    </subcellularLocation>
</comment>
<feature type="domain" description="Ion transport" evidence="6">
    <location>
        <begin position="126"/>
        <end position="229"/>
    </location>
</feature>
<dbReference type="STRING" id="32473.ENSXCOP00000025764"/>
<feature type="transmembrane region" description="Helical" evidence="5">
    <location>
        <begin position="189"/>
        <end position="212"/>
    </location>
</feature>
<keyword evidence="4 5" id="KW-0472">Membrane</keyword>
<dbReference type="InterPro" id="IPR043203">
    <property type="entry name" value="VGCC_Ca_Na"/>
</dbReference>
<dbReference type="GO" id="GO:0086010">
    <property type="term" value="P:membrane depolarization during action potential"/>
    <property type="evidence" value="ECO:0007669"/>
    <property type="project" value="TreeGrafter"/>
</dbReference>
<evidence type="ECO:0000256" key="5">
    <source>
        <dbReference type="SAM" id="Phobius"/>
    </source>
</evidence>
<evidence type="ECO:0000256" key="4">
    <source>
        <dbReference type="ARBA" id="ARBA00023136"/>
    </source>
</evidence>
<dbReference type="InterPro" id="IPR027359">
    <property type="entry name" value="Volt_channel_dom_sf"/>
</dbReference>
<dbReference type="AlphaFoldDB" id="A0A3B5MMW4"/>
<dbReference type="GO" id="GO:0001518">
    <property type="term" value="C:voltage-gated sodium channel complex"/>
    <property type="evidence" value="ECO:0007669"/>
    <property type="project" value="TreeGrafter"/>
</dbReference>
<dbReference type="SUPFAM" id="SSF81324">
    <property type="entry name" value="Voltage-gated potassium channels"/>
    <property type="match status" value="1"/>
</dbReference>
<accession>A0A3B5MMW4</accession>
<evidence type="ECO:0000313" key="8">
    <source>
        <dbReference type="Proteomes" id="UP000261380"/>
    </source>
</evidence>
<dbReference type="GO" id="GO:0005248">
    <property type="term" value="F:voltage-gated sodium channel activity"/>
    <property type="evidence" value="ECO:0007669"/>
    <property type="project" value="TreeGrafter"/>
</dbReference>
<reference evidence="7" key="2">
    <citation type="submission" date="2025-09" db="UniProtKB">
        <authorList>
            <consortium name="Ensembl"/>
        </authorList>
    </citation>
    <scope>IDENTIFICATION</scope>
</reference>
<evidence type="ECO:0000313" key="7">
    <source>
        <dbReference type="Ensembl" id="ENSXCOP00000025764.1"/>
    </source>
</evidence>
<proteinExistence type="predicted"/>
<evidence type="ECO:0000256" key="1">
    <source>
        <dbReference type="ARBA" id="ARBA00004141"/>
    </source>
</evidence>
<dbReference type="Pfam" id="PF00520">
    <property type="entry name" value="Ion_trans"/>
    <property type="match status" value="1"/>
</dbReference>
<evidence type="ECO:0000256" key="3">
    <source>
        <dbReference type="ARBA" id="ARBA00022989"/>
    </source>
</evidence>
<dbReference type="Proteomes" id="UP000261380">
    <property type="component" value="Unplaced"/>
</dbReference>
<dbReference type="FunFam" id="1.20.120.350:FF:000005">
    <property type="entry name" value="Sodium channel protein"/>
    <property type="match status" value="1"/>
</dbReference>
<dbReference type="Gene3D" id="1.20.120.350">
    <property type="entry name" value="Voltage-gated potassium channels. Chain C"/>
    <property type="match status" value="1"/>
</dbReference>
<keyword evidence="2 5" id="KW-0812">Transmembrane</keyword>
<protein>
    <recommendedName>
        <fullName evidence="6">Ion transport domain-containing protein</fullName>
    </recommendedName>
</protein>
<organism evidence="7 8">
    <name type="scientific">Xiphophorus couchianus</name>
    <name type="common">Monterrey platyfish</name>
    <dbReference type="NCBI Taxonomy" id="32473"/>
    <lineage>
        <taxon>Eukaryota</taxon>
        <taxon>Metazoa</taxon>
        <taxon>Chordata</taxon>
        <taxon>Craniata</taxon>
        <taxon>Vertebrata</taxon>
        <taxon>Euteleostomi</taxon>
        <taxon>Actinopterygii</taxon>
        <taxon>Neopterygii</taxon>
        <taxon>Teleostei</taxon>
        <taxon>Neoteleostei</taxon>
        <taxon>Acanthomorphata</taxon>
        <taxon>Ovalentaria</taxon>
        <taxon>Atherinomorphae</taxon>
        <taxon>Cyprinodontiformes</taxon>
        <taxon>Poeciliidae</taxon>
        <taxon>Poeciliinae</taxon>
        <taxon>Xiphophorus</taxon>
    </lineage>
</organism>
<evidence type="ECO:0000259" key="6">
    <source>
        <dbReference type="Pfam" id="PF00520"/>
    </source>
</evidence>
<name>A0A3B5MMW4_9TELE</name>
<dbReference type="InterPro" id="IPR005821">
    <property type="entry name" value="Ion_trans_dom"/>
</dbReference>